<gene>
    <name evidence="2" type="primary">Rbm12b</name>
</gene>
<keyword evidence="1" id="KW-1185">Reference proteome</keyword>
<evidence type="ECO:0000313" key="2">
    <source>
        <dbReference type="RefSeq" id="XP_073924940.1"/>
    </source>
</evidence>
<evidence type="ECO:0000313" key="1">
    <source>
        <dbReference type="Proteomes" id="UP001732720"/>
    </source>
</evidence>
<dbReference type="RefSeq" id="XP_073924940.1">
    <property type="nucleotide sequence ID" value="XM_074068839.1"/>
</dbReference>
<sequence length="1018" mass="119332">MPSDDSRVTMVDAVGKSCALWIRLHVQFLLGTMALRTHASNFYFNHLHRKVRSPQESLWTGLSCFYRINRSPRNKKKRSLLLWFELSMAVVIRLLGLPFIAGPVDIRHFFKGLTIPDGGVHIIGGEVGEAFIIFATDEDARRAISRSGGFIKDSSVELFLSSKAEMQKTIEMKRSDRVGRGRPGSGASGVGKLSNFIETLKEDKSNSGYGSSINQDAGFHTNGTGHDDLRPRKTRPSKAENPYLFLRGLPYLVNEDDVRVFFSGLCVDGVIFLKHHDGRNNGDAIVKFASCVDASGGLKCHRSFMGSRFIEVMQGSEHQWIEFGGNTIKGGDASLRSEEHSPPRGINDRHFRKLSHSKSPRRTRSRSPLGFYVHLKNLSLSINKRDLRNFFRDTDLTNDQIRFLYKDEKRTRYAFVMFKTLKDYNTALGLHKTVLQYRPVLIDPVSRKQMLKFIECYEKKRPGSVEKERPGHVSQKYSQEGYPGQKLCIYIRNFPFDVTKVEVQKFFADFSLAEDDIYLLYDDKGVGLGEALVKFKSEEQAMKAERLNRRRFLGTEVLLRLISEAQMQEFGVNFSLMTNEKMQARSQSCDRDDHSHLFGSKDRPVYSFGPSENFRYQLEDLRQLGNSKHPQGYFRQPERHPPEDFRHSPEDFRFPTEDFRHSPEDFRHPREEHFRRPPEEDFRHPREEDWRRPLEDDWRWPLEEDFRQPPEEDFRRPPEEGFRRPWEEEDFRCPLEEEDFRHPREEEFRRLPEEDFRHSPEADFRRSPLEHFRRPPPEHFRRPLQEHFRRPPQEYFRRPPQEHFRRLPQEHLRRPPQEHFRRSREEDFRHMPDENFRGPPDEDFRSPQEDDLRCPSDEDFRQLPEEDLREVPEEDPRLPGNFRPPSEDFRSPPDDFRSHRSFVNFGRPEGGKFDFGKRNMGGFPEGRFMPDPKLNCGSGRVIPIKIMNLPFKANVNEILDFFHGYRIIPDSVSIQYNEQGLPTGEAIVAMINYNEAMAAIKDLNDRPVGPRKVKLILL</sequence>
<accession>A0AC58M6A6</accession>
<organism evidence="1 2">
    <name type="scientific">Castor canadensis</name>
    <name type="common">American beaver</name>
    <dbReference type="NCBI Taxonomy" id="51338"/>
    <lineage>
        <taxon>Eukaryota</taxon>
        <taxon>Metazoa</taxon>
        <taxon>Chordata</taxon>
        <taxon>Craniata</taxon>
        <taxon>Vertebrata</taxon>
        <taxon>Euteleostomi</taxon>
        <taxon>Mammalia</taxon>
        <taxon>Eutheria</taxon>
        <taxon>Euarchontoglires</taxon>
        <taxon>Glires</taxon>
        <taxon>Rodentia</taxon>
        <taxon>Castorimorpha</taxon>
        <taxon>Castoridae</taxon>
        <taxon>Castor</taxon>
    </lineage>
</organism>
<dbReference type="Proteomes" id="UP001732720">
    <property type="component" value="Chromosome 3"/>
</dbReference>
<name>A0AC58M6A6_CASCN</name>
<proteinExistence type="predicted"/>
<protein>
    <submittedName>
        <fullName evidence="2">RNA-binding protein 12B isoform X1</fullName>
    </submittedName>
</protein>
<reference evidence="2" key="1">
    <citation type="submission" date="2025-08" db="UniProtKB">
        <authorList>
            <consortium name="RefSeq"/>
        </authorList>
    </citation>
    <scope>IDENTIFICATION</scope>
</reference>